<sequence>MDNSWCTTAMDHGMFCSVCRGTRVQGTSWANRNPGRRYVKCPNIVCDDFIWIDLAMCARSKQIIPGLLRRINKAESEIETSKLNKRKLWEGKLEASKLRERKLWVALAVCVIWIGMLLFKS</sequence>
<dbReference type="Proteomes" id="UP000828048">
    <property type="component" value="Chromosome 2"/>
</dbReference>
<dbReference type="EMBL" id="CM037152">
    <property type="protein sequence ID" value="KAH7835566.1"/>
    <property type="molecule type" value="Genomic_DNA"/>
</dbReference>
<evidence type="ECO:0000313" key="2">
    <source>
        <dbReference type="Proteomes" id="UP000828048"/>
    </source>
</evidence>
<evidence type="ECO:0000313" key="1">
    <source>
        <dbReference type="EMBL" id="KAH7835566.1"/>
    </source>
</evidence>
<accession>A0ACB7X4D5</accession>
<organism evidence="1 2">
    <name type="scientific">Vaccinium darrowii</name>
    <dbReference type="NCBI Taxonomy" id="229202"/>
    <lineage>
        <taxon>Eukaryota</taxon>
        <taxon>Viridiplantae</taxon>
        <taxon>Streptophyta</taxon>
        <taxon>Embryophyta</taxon>
        <taxon>Tracheophyta</taxon>
        <taxon>Spermatophyta</taxon>
        <taxon>Magnoliopsida</taxon>
        <taxon>eudicotyledons</taxon>
        <taxon>Gunneridae</taxon>
        <taxon>Pentapetalae</taxon>
        <taxon>asterids</taxon>
        <taxon>Ericales</taxon>
        <taxon>Ericaceae</taxon>
        <taxon>Vaccinioideae</taxon>
        <taxon>Vaccinieae</taxon>
        <taxon>Vaccinium</taxon>
    </lineage>
</organism>
<name>A0ACB7X4D5_9ERIC</name>
<proteinExistence type="predicted"/>
<reference evidence="1 2" key="1">
    <citation type="journal article" date="2021" name="Hortic Res">
        <title>High-quality reference genome and annotation aids understanding of berry development for evergreen blueberry (Vaccinium darrowii).</title>
        <authorList>
            <person name="Yu J."/>
            <person name="Hulse-Kemp A.M."/>
            <person name="Babiker E."/>
            <person name="Staton M."/>
        </authorList>
    </citation>
    <scope>NUCLEOTIDE SEQUENCE [LARGE SCALE GENOMIC DNA]</scope>
    <source>
        <strain evidence="2">cv. NJ 8807/NJ 8810</strain>
        <tissue evidence="1">Young leaf</tissue>
    </source>
</reference>
<comment type="caution">
    <text evidence="1">The sequence shown here is derived from an EMBL/GenBank/DDBJ whole genome shotgun (WGS) entry which is preliminary data.</text>
</comment>
<keyword evidence="2" id="KW-1185">Reference proteome</keyword>
<protein>
    <submittedName>
        <fullName evidence="1">Uncharacterized protein</fullName>
    </submittedName>
</protein>
<gene>
    <name evidence="1" type="ORF">Vadar_027424</name>
</gene>